<evidence type="ECO:0000313" key="1">
    <source>
        <dbReference type="EMBL" id="AJP49700.1"/>
    </source>
</evidence>
<dbReference type="HOGENOM" id="CLU_012817_15_1_4"/>
<dbReference type="Gene3D" id="1.20.1600.10">
    <property type="entry name" value="Outer membrane efflux proteins (OEP)"/>
    <property type="match status" value="1"/>
</dbReference>
<dbReference type="KEGG" id="rbu:PG1C_13685"/>
<name>A0A0C5JCY9_9PROT</name>
<gene>
    <name evidence="1" type="ORF">PG1C_13685</name>
</gene>
<dbReference type="InterPro" id="IPR010131">
    <property type="entry name" value="MdtP/NodT-like"/>
</dbReference>
<dbReference type="PANTHER" id="PTHR30203:SF24">
    <property type="entry name" value="BLR4935 PROTEIN"/>
    <property type="match status" value="1"/>
</dbReference>
<accession>A0A0C5JCY9</accession>
<dbReference type="PATRIC" id="fig|1565605.3.peg.2895"/>
<dbReference type="STRING" id="1565605.PG1C_13685"/>
<dbReference type="SUPFAM" id="SSF56954">
    <property type="entry name" value="Outer membrane efflux proteins (OEP)"/>
    <property type="match status" value="1"/>
</dbReference>
<evidence type="ECO:0000313" key="2">
    <source>
        <dbReference type="Proteomes" id="UP000061603"/>
    </source>
</evidence>
<organism evidence="1 2">
    <name type="scientific">Rugosibacter aromaticivorans</name>
    <dbReference type="NCBI Taxonomy" id="1565605"/>
    <lineage>
        <taxon>Bacteria</taxon>
        <taxon>Pseudomonadati</taxon>
        <taxon>Pseudomonadota</taxon>
        <taxon>Betaproteobacteria</taxon>
        <taxon>Nitrosomonadales</taxon>
        <taxon>Sterolibacteriaceae</taxon>
        <taxon>Rugosibacter</taxon>
    </lineage>
</organism>
<dbReference type="EMBL" id="CP010554">
    <property type="protein sequence ID" value="AJP49700.1"/>
    <property type="molecule type" value="Genomic_DNA"/>
</dbReference>
<sequence>MVLTLAGSAATTLAAPPGFLSFDTALALALHENPALVASAAKIDAARQAAIPAGALPDPKLALGIDNVPTDGTDRFSLTRDFMTMRRISVMQEVPNRDKRHAREAVAQGRIEVAEAEARIVRLTVQRETAVAWISRYTLEQQLLRIDALFAENRLLDAAVRARFAAGQGRADETVAPRQEAALLEERRDELIARREQAVALLKRWIGAAAEAPLAGAPPDWSIARDTLMQHLAHHPALTAFDPLGRVLDAEADEAQAAKQSDWSVALSYQQRGPQFSNMAGIEFSFDLPVFTGTRQDPRIAAKRAERAALDAEREAMLREHAAQLAGDLAEYERLSRAVSRQRTVLLPLADEKAALTLAAWRGGKGSLSDLITARRERIDAELKATALEGERRQMAARLHFAYDEPLLSEESK</sequence>
<dbReference type="GO" id="GO:0015562">
    <property type="term" value="F:efflux transmembrane transporter activity"/>
    <property type="evidence" value="ECO:0007669"/>
    <property type="project" value="InterPro"/>
</dbReference>
<protein>
    <submittedName>
        <fullName evidence="1">Cytochrome C</fullName>
    </submittedName>
</protein>
<dbReference type="PANTHER" id="PTHR30203">
    <property type="entry name" value="OUTER MEMBRANE CATION EFFLUX PROTEIN"/>
    <property type="match status" value="1"/>
</dbReference>
<reference evidence="1 2" key="1">
    <citation type="journal article" date="2015" name="Genome Announc.">
        <title>Complete Genome Sequence of a Novel Bacterium within the Family Rhodocyclaceae That Degrades Polycyclic Aromatic Hydrocarbons.</title>
        <authorList>
            <person name="Singleton D.R."/>
            <person name="Dickey A.N."/>
            <person name="Scholl E.H."/>
            <person name="Wright F.A."/>
            <person name="Aitken M.D."/>
        </authorList>
    </citation>
    <scope>NUCLEOTIDE SEQUENCE [LARGE SCALE GENOMIC DNA]</scope>
    <source>
        <strain evidence="2">PG1-Ca6</strain>
    </source>
</reference>
<dbReference type="Proteomes" id="UP000061603">
    <property type="component" value="Chromosome"/>
</dbReference>
<dbReference type="AlphaFoldDB" id="A0A0C5JCY9"/>
<keyword evidence="2" id="KW-1185">Reference proteome</keyword>
<proteinExistence type="predicted"/>